<sequence length="82" mass="9175">MTGKKIGKVTHYYSKIGVGIVKLSDNLKVGEKIKFVGNATEFEQTVQEMQYDHAAIETGKKGQEVGIKVDKKVKEDDEVYLL</sequence>
<evidence type="ECO:0000313" key="2">
    <source>
        <dbReference type="Proteomes" id="UP000176854"/>
    </source>
</evidence>
<comment type="caution">
    <text evidence="1">The sequence shown here is derived from an EMBL/GenBank/DDBJ whole genome shotgun (WGS) entry which is preliminary data.</text>
</comment>
<accession>A0A1F5ZD22</accession>
<protein>
    <recommendedName>
        <fullName evidence="3">Translation elongation factor-like protein</fullName>
    </recommendedName>
</protein>
<reference evidence="1 2" key="1">
    <citation type="journal article" date="2016" name="Nat. Commun.">
        <title>Thousands of microbial genomes shed light on interconnected biogeochemical processes in an aquifer system.</title>
        <authorList>
            <person name="Anantharaman K."/>
            <person name="Brown C.T."/>
            <person name="Hug L.A."/>
            <person name="Sharon I."/>
            <person name="Castelle C.J."/>
            <person name="Probst A.J."/>
            <person name="Thomas B.C."/>
            <person name="Singh A."/>
            <person name="Wilkins M.J."/>
            <person name="Karaoz U."/>
            <person name="Brodie E.L."/>
            <person name="Williams K.H."/>
            <person name="Hubbard S.S."/>
            <person name="Banfield J.F."/>
        </authorList>
    </citation>
    <scope>NUCLEOTIDE SEQUENCE [LARGE SCALE GENOMIC DNA]</scope>
</reference>
<dbReference type="EMBL" id="MFJC01000002">
    <property type="protein sequence ID" value="OGG10311.1"/>
    <property type="molecule type" value="Genomic_DNA"/>
</dbReference>
<name>A0A1F5ZD22_9BACT</name>
<evidence type="ECO:0000313" key="1">
    <source>
        <dbReference type="EMBL" id="OGG10311.1"/>
    </source>
</evidence>
<dbReference type="Gene3D" id="2.40.30.10">
    <property type="entry name" value="Translation factors"/>
    <property type="match status" value="1"/>
</dbReference>
<dbReference type="SUPFAM" id="SSF50447">
    <property type="entry name" value="Translation proteins"/>
    <property type="match status" value="1"/>
</dbReference>
<dbReference type="Proteomes" id="UP000176854">
    <property type="component" value="Unassembled WGS sequence"/>
</dbReference>
<organism evidence="1 2">
    <name type="scientific">Candidatus Gottesmanbacteria bacterium RBG_16_43_7</name>
    <dbReference type="NCBI Taxonomy" id="1798373"/>
    <lineage>
        <taxon>Bacteria</taxon>
        <taxon>Candidatus Gottesmaniibacteriota</taxon>
    </lineage>
</organism>
<dbReference type="AlphaFoldDB" id="A0A1F5ZD22"/>
<proteinExistence type="predicted"/>
<gene>
    <name evidence="1" type="ORF">A2154_02630</name>
</gene>
<evidence type="ECO:0008006" key="3">
    <source>
        <dbReference type="Google" id="ProtNLM"/>
    </source>
</evidence>
<dbReference type="InterPro" id="IPR009000">
    <property type="entry name" value="Transl_B-barrel_sf"/>
</dbReference>